<dbReference type="Proteomes" id="UP001642720">
    <property type="component" value="Unassembled WGS sequence"/>
</dbReference>
<dbReference type="Gene3D" id="1.10.390.10">
    <property type="entry name" value="Neutral Protease Domain 2"/>
    <property type="match status" value="1"/>
</dbReference>
<dbReference type="InterPro" id="IPR023612">
    <property type="entry name" value="Peptidase_M4"/>
</dbReference>
<comment type="similarity">
    <text evidence="1">Belongs to the peptidase M4 family.</text>
</comment>
<dbReference type="PANTHER" id="PTHR43579">
    <property type="match status" value="1"/>
</dbReference>
<keyword evidence="3" id="KW-0479">Metal-binding</keyword>
<dbReference type="SUPFAM" id="SSF158702">
    <property type="entry name" value="Sec63 N-terminal domain-like"/>
    <property type="match status" value="1"/>
</dbReference>
<feature type="domain" description="SEC63" evidence="8">
    <location>
        <begin position="448"/>
        <end position="782"/>
    </location>
</feature>
<evidence type="ECO:0000256" key="1">
    <source>
        <dbReference type="ARBA" id="ARBA00009388"/>
    </source>
</evidence>
<reference evidence="9 10" key="1">
    <citation type="submission" date="2018-01" db="EMBL/GenBank/DDBJ databases">
        <title>Genome characterization of the sugarcane-associated fungus Trichoderma ghanense CCMA-1212 and their application in lignocelulose bioconversion.</title>
        <authorList>
            <person name="Steindorff A.S."/>
            <person name="Mendes T.D."/>
            <person name="Vilela E.S.D."/>
            <person name="Rodrigues D.S."/>
            <person name="Formighieri E.F."/>
            <person name="Melo I.S."/>
            <person name="Favaro L.C.L."/>
        </authorList>
    </citation>
    <scope>NUCLEOTIDE SEQUENCE [LARGE SCALE GENOMIC DNA]</scope>
    <source>
        <strain evidence="9 10">CCMA-1212</strain>
    </source>
</reference>
<dbReference type="PRINTS" id="PR00730">
    <property type="entry name" value="THERMOLYSIN"/>
</dbReference>
<proteinExistence type="inferred from homology"/>
<dbReference type="SMART" id="SM00973">
    <property type="entry name" value="Sec63"/>
    <property type="match status" value="1"/>
</dbReference>
<evidence type="ECO:0000313" key="10">
    <source>
        <dbReference type="Proteomes" id="UP001642720"/>
    </source>
</evidence>
<evidence type="ECO:0000256" key="2">
    <source>
        <dbReference type="ARBA" id="ARBA00022670"/>
    </source>
</evidence>
<dbReference type="RefSeq" id="XP_073554312.1">
    <property type="nucleotide sequence ID" value="XM_073707219.1"/>
</dbReference>
<feature type="region of interest" description="Disordered" evidence="7">
    <location>
        <begin position="136"/>
        <end position="175"/>
    </location>
</feature>
<evidence type="ECO:0000256" key="3">
    <source>
        <dbReference type="ARBA" id="ARBA00022723"/>
    </source>
</evidence>
<gene>
    <name evidence="9" type="ORF">CCMA1212_010166</name>
</gene>
<organism evidence="9 10">
    <name type="scientific">Trichoderma ghanense</name>
    <dbReference type="NCBI Taxonomy" id="65468"/>
    <lineage>
        <taxon>Eukaryota</taxon>
        <taxon>Fungi</taxon>
        <taxon>Dikarya</taxon>
        <taxon>Ascomycota</taxon>
        <taxon>Pezizomycotina</taxon>
        <taxon>Sordariomycetes</taxon>
        <taxon>Hypocreomycetidae</taxon>
        <taxon>Hypocreales</taxon>
        <taxon>Hypocreaceae</taxon>
        <taxon>Trichoderma</taxon>
    </lineage>
</organism>
<keyword evidence="6" id="KW-0482">Metalloprotease</keyword>
<evidence type="ECO:0000259" key="8">
    <source>
        <dbReference type="SMART" id="SM00973"/>
    </source>
</evidence>
<dbReference type="CDD" id="cd09597">
    <property type="entry name" value="M4_TLP"/>
    <property type="match status" value="1"/>
</dbReference>
<evidence type="ECO:0000256" key="7">
    <source>
        <dbReference type="SAM" id="MobiDB-lite"/>
    </source>
</evidence>
<comment type="caution">
    <text evidence="9">The sequence shown here is derived from an EMBL/GenBank/DDBJ whole genome shotgun (WGS) entry which is preliminary data.</text>
</comment>
<dbReference type="InterPro" id="IPR013856">
    <property type="entry name" value="Peptidase_M4_domain"/>
</dbReference>
<dbReference type="InterPro" id="IPR001570">
    <property type="entry name" value="Peptidase_M4_C_domain"/>
</dbReference>
<evidence type="ECO:0000256" key="4">
    <source>
        <dbReference type="ARBA" id="ARBA00022801"/>
    </source>
</evidence>
<dbReference type="InterPro" id="IPR027268">
    <property type="entry name" value="Peptidase_M4/M1_CTD_sf"/>
</dbReference>
<dbReference type="Gene3D" id="1.10.3380.10">
    <property type="entry name" value="Sec63 N-terminal domain-like domain"/>
    <property type="match status" value="1"/>
</dbReference>
<dbReference type="InterPro" id="IPR052759">
    <property type="entry name" value="Metalloprotease_M4"/>
</dbReference>
<sequence length="782" mass="87289">LHIYQYVISPCCISTPFESQTHNFHATKDGICIMAHRCYIVPPHLLKAISESSHNSDAIRQAARAALISHETHSAKRRLHIEAVVQSRRASRAPPPKSPFVPVSVLRSLAQSEQLDEDARARASKDLEHALYLESRAKDANEAAQPDPDALKSPTKRSVYDAEHTSSESKLPGKLVRAEGNKAAQDKNVNEAFDNVGTVLQFYKDKFKWISIDNKNSDVISSVHFGDMYENAFWDTEERQMVFGDGGEFLGNFVGSIDVIGHELTHAVTEHTSPLNYQGQPGALNEHVSDVFGIMVKQQVQNETAASADWLIGEDCILPGVKGVALRSMKAPGTAYNDPRFGKDPQVDNMKNYTPTFEDNGGVHIFSGIPNKAFYLAAKAFGGYSWEKAGQIWWKTMRSGQVSENSTFLQFADVTVEIAKKEFGADAAKTVRKAWDDVGQQEPSPSPPLPAGKPDTPKHNDIRLRYQLSLPTLRSLSTIEEAPDRRKVLETACHAAEFRSFPIKQDQKNLFREINDHTGIPYPISGLVTDPWQKVFLLVQIDLSRGGWPNKISANGRKELMRESGRIYVVLDRVLRCLADIFGEREDGRGVTVTLDVLRSVKAKVWEGTELELLQVEGIGAAKMKRLTDAGIKTIKQLAGLEFYHIERLLSRNPPFGHQMLTQLSGFPLLHVQVSVVSGYIPTQHDKQDTGVPVFHQSWITRVALGYSNDTLPTWCKRNPWATLVVEGDDGRLLWFWRGSVKRMETNKVMFVRLDARKGENIKATFACEGIVGTLIRMTLAI</sequence>
<dbReference type="SUPFAM" id="SSF55486">
    <property type="entry name" value="Metalloproteases ('zincins'), catalytic domain"/>
    <property type="match status" value="1"/>
</dbReference>
<evidence type="ECO:0000256" key="5">
    <source>
        <dbReference type="ARBA" id="ARBA00022833"/>
    </source>
</evidence>
<protein>
    <submittedName>
        <fullName evidence="9">Protease PrtS</fullName>
    </submittedName>
</protein>
<dbReference type="GeneID" id="300581669"/>
<dbReference type="Gene3D" id="3.10.170.10">
    <property type="match status" value="1"/>
</dbReference>
<dbReference type="Pfam" id="PF02868">
    <property type="entry name" value="Peptidase_M4_C"/>
    <property type="match status" value="1"/>
</dbReference>
<dbReference type="GO" id="GO:0006508">
    <property type="term" value="P:proteolysis"/>
    <property type="evidence" value="ECO:0007669"/>
    <property type="project" value="UniProtKB-KW"/>
</dbReference>
<evidence type="ECO:0000313" key="9">
    <source>
        <dbReference type="EMBL" id="TFA98110.1"/>
    </source>
</evidence>
<feature type="non-terminal residue" evidence="9">
    <location>
        <position position="1"/>
    </location>
</feature>
<name>A0ABY2GQS5_9HYPO</name>
<accession>A0ABY2GQS5</accession>
<evidence type="ECO:0000256" key="6">
    <source>
        <dbReference type="ARBA" id="ARBA00023049"/>
    </source>
</evidence>
<feature type="compositionally biased region" description="Basic and acidic residues" evidence="7">
    <location>
        <begin position="158"/>
        <end position="167"/>
    </location>
</feature>
<dbReference type="PANTHER" id="PTHR43579:SF1">
    <property type="entry name" value="NEUTRAL METALLOPROTEINASE"/>
    <property type="match status" value="1"/>
</dbReference>
<keyword evidence="2 9" id="KW-0645">Protease</keyword>
<dbReference type="GO" id="GO:0008233">
    <property type="term" value="F:peptidase activity"/>
    <property type="evidence" value="ECO:0007669"/>
    <property type="project" value="UniProtKB-KW"/>
</dbReference>
<dbReference type="InterPro" id="IPR004179">
    <property type="entry name" value="Sec63-dom"/>
</dbReference>
<dbReference type="EMBL" id="PPTA01000023">
    <property type="protein sequence ID" value="TFA98110.1"/>
    <property type="molecule type" value="Genomic_DNA"/>
</dbReference>
<dbReference type="Pfam" id="PF01447">
    <property type="entry name" value="Peptidase_M4"/>
    <property type="match status" value="1"/>
</dbReference>
<keyword evidence="5" id="KW-0862">Zinc</keyword>
<keyword evidence="4" id="KW-0378">Hydrolase</keyword>
<keyword evidence="10" id="KW-1185">Reference proteome</keyword>
<feature type="region of interest" description="Disordered" evidence="7">
    <location>
        <begin position="435"/>
        <end position="458"/>
    </location>
</feature>
<dbReference type="Pfam" id="PF02889">
    <property type="entry name" value="Sec63"/>
    <property type="match status" value="1"/>
</dbReference>